<feature type="DNA-binding region" description="OmpR/PhoB-type" evidence="7">
    <location>
        <begin position="124"/>
        <end position="218"/>
    </location>
</feature>
<dbReference type="GO" id="GO:0032993">
    <property type="term" value="C:protein-DNA complex"/>
    <property type="evidence" value="ECO:0007669"/>
    <property type="project" value="TreeGrafter"/>
</dbReference>
<dbReference type="Pfam" id="PF00486">
    <property type="entry name" value="Trans_reg_C"/>
    <property type="match status" value="1"/>
</dbReference>
<feature type="domain" description="OmpR/PhoB-type" evidence="9">
    <location>
        <begin position="124"/>
        <end position="218"/>
    </location>
</feature>
<dbReference type="PANTHER" id="PTHR48111">
    <property type="entry name" value="REGULATOR OF RPOS"/>
    <property type="match status" value="1"/>
</dbReference>
<name>A0A399DSJ3_9DEIN</name>
<keyword evidence="3" id="KW-0805">Transcription regulation</keyword>
<evidence type="ECO:0000256" key="3">
    <source>
        <dbReference type="ARBA" id="ARBA00023015"/>
    </source>
</evidence>
<dbReference type="SMART" id="SM00862">
    <property type="entry name" value="Trans_reg_C"/>
    <property type="match status" value="1"/>
</dbReference>
<dbReference type="SUPFAM" id="SSF52172">
    <property type="entry name" value="CheY-like"/>
    <property type="match status" value="1"/>
</dbReference>
<keyword evidence="1 6" id="KW-0597">Phosphoprotein</keyword>
<dbReference type="PROSITE" id="PS51755">
    <property type="entry name" value="OMPR_PHOB"/>
    <property type="match status" value="1"/>
</dbReference>
<evidence type="ECO:0000259" key="9">
    <source>
        <dbReference type="PROSITE" id="PS51755"/>
    </source>
</evidence>
<evidence type="ECO:0000256" key="1">
    <source>
        <dbReference type="ARBA" id="ARBA00022553"/>
    </source>
</evidence>
<dbReference type="SMART" id="SM00448">
    <property type="entry name" value="REC"/>
    <property type="match status" value="1"/>
</dbReference>
<dbReference type="OrthoDB" id="25887at2"/>
<dbReference type="InterPro" id="IPR036388">
    <property type="entry name" value="WH-like_DNA-bd_sf"/>
</dbReference>
<dbReference type="EMBL" id="QWKX01000081">
    <property type="protein sequence ID" value="RIH75066.1"/>
    <property type="molecule type" value="Genomic_DNA"/>
</dbReference>
<evidence type="ECO:0000256" key="6">
    <source>
        <dbReference type="PROSITE-ProRule" id="PRU00169"/>
    </source>
</evidence>
<evidence type="ECO:0000256" key="7">
    <source>
        <dbReference type="PROSITE-ProRule" id="PRU01091"/>
    </source>
</evidence>
<dbReference type="GO" id="GO:0006355">
    <property type="term" value="P:regulation of DNA-templated transcription"/>
    <property type="evidence" value="ECO:0007669"/>
    <property type="project" value="InterPro"/>
</dbReference>
<dbReference type="CDD" id="cd00383">
    <property type="entry name" value="trans_reg_C"/>
    <property type="match status" value="1"/>
</dbReference>
<dbReference type="GO" id="GO:0000976">
    <property type="term" value="F:transcription cis-regulatory region binding"/>
    <property type="evidence" value="ECO:0007669"/>
    <property type="project" value="TreeGrafter"/>
</dbReference>
<dbReference type="CDD" id="cd17624">
    <property type="entry name" value="REC_OmpR_PmrA-like"/>
    <property type="match status" value="1"/>
</dbReference>
<dbReference type="RefSeq" id="WP_027888167.1">
    <property type="nucleotide sequence ID" value="NZ_JBHSXZ010000013.1"/>
</dbReference>
<comment type="caution">
    <text evidence="10">The sequence shown here is derived from an EMBL/GenBank/DDBJ whole genome shotgun (WGS) entry which is preliminary data.</text>
</comment>
<dbReference type="AlphaFoldDB" id="A0A399DSJ3"/>
<dbReference type="PANTHER" id="PTHR48111:SF36">
    <property type="entry name" value="TRANSCRIPTIONAL REGULATORY PROTEIN CUTR"/>
    <property type="match status" value="1"/>
</dbReference>
<evidence type="ECO:0000313" key="10">
    <source>
        <dbReference type="EMBL" id="RIH75066.1"/>
    </source>
</evidence>
<dbReference type="Gene3D" id="6.10.250.690">
    <property type="match status" value="1"/>
</dbReference>
<accession>A0A399DSJ3</accession>
<proteinExistence type="predicted"/>
<dbReference type="GO" id="GO:0005829">
    <property type="term" value="C:cytosol"/>
    <property type="evidence" value="ECO:0007669"/>
    <property type="project" value="TreeGrafter"/>
</dbReference>
<dbReference type="InterPro" id="IPR001789">
    <property type="entry name" value="Sig_transdc_resp-reg_receiver"/>
</dbReference>
<keyword evidence="5" id="KW-0804">Transcription</keyword>
<dbReference type="Pfam" id="PF00072">
    <property type="entry name" value="Response_reg"/>
    <property type="match status" value="1"/>
</dbReference>
<reference evidence="10 11" key="1">
    <citation type="submission" date="2018-08" db="EMBL/GenBank/DDBJ databases">
        <title>Meiothermus cateniformans JCM 15151 genome sequencing project.</title>
        <authorList>
            <person name="Da Costa M.S."/>
            <person name="Albuquerque L."/>
            <person name="Raposo P."/>
            <person name="Froufe H.J.C."/>
            <person name="Barroso C.S."/>
            <person name="Egas C."/>
        </authorList>
    </citation>
    <scope>NUCLEOTIDE SEQUENCE [LARGE SCALE GENOMIC DNA]</scope>
    <source>
        <strain evidence="10 11">JCM 15151</strain>
    </source>
</reference>
<dbReference type="PROSITE" id="PS50110">
    <property type="entry name" value="RESPONSE_REGULATORY"/>
    <property type="match status" value="1"/>
</dbReference>
<evidence type="ECO:0000259" key="8">
    <source>
        <dbReference type="PROSITE" id="PS50110"/>
    </source>
</evidence>
<dbReference type="InterPro" id="IPR001867">
    <property type="entry name" value="OmpR/PhoB-type_DNA-bd"/>
</dbReference>
<organism evidence="10 11">
    <name type="scientific">Meiothermus taiwanensis</name>
    <dbReference type="NCBI Taxonomy" id="172827"/>
    <lineage>
        <taxon>Bacteria</taxon>
        <taxon>Thermotogati</taxon>
        <taxon>Deinococcota</taxon>
        <taxon>Deinococci</taxon>
        <taxon>Thermales</taxon>
        <taxon>Thermaceae</taxon>
        <taxon>Meiothermus</taxon>
    </lineage>
</organism>
<gene>
    <name evidence="10" type="primary">qseB</name>
    <name evidence="10" type="ORF">Mcate_02422</name>
</gene>
<sequence length="218" mass="24490">MRLLLVEDHIRLGRLLQDTLSGQGFAVDLAGDIASADGLLQTFPYDLVVLDLGLPDGDGIELLQALRARGEKKPVLILTARDGVADRVRGLEAGADDYLVKPFHPEELVARIRALLRRACGEAANRLRVGRLELDLELKRAWWDNQPVHLSGREYALLEFMALNAEGYFSREALMEKVWPGEAAIDPRTVDTYVRYLRRKLSPEAIETVRNLGYRFLG</sequence>
<keyword evidence="4 7" id="KW-0238">DNA-binding</keyword>
<feature type="modified residue" description="4-aspartylphosphate" evidence="6">
    <location>
        <position position="51"/>
    </location>
</feature>
<dbReference type="InterPro" id="IPR011006">
    <property type="entry name" value="CheY-like_superfamily"/>
</dbReference>
<dbReference type="FunFam" id="3.40.50.2300:FF:000002">
    <property type="entry name" value="DNA-binding response regulator PhoP"/>
    <property type="match status" value="1"/>
</dbReference>
<dbReference type="GO" id="GO:0000156">
    <property type="term" value="F:phosphorelay response regulator activity"/>
    <property type="evidence" value="ECO:0007669"/>
    <property type="project" value="TreeGrafter"/>
</dbReference>
<dbReference type="Proteomes" id="UP000266089">
    <property type="component" value="Unassembled WGS sequence"/>
</dbReference>
<evidence type="ECO:0000256" key="5">
    <source>
        <dbReference type="ARBA" id="ARBA00023163"/>
    </source>
</evidence>
<dbReference type="Gene3D" id="3.40.50.2300">
    <property type="match status" value="1"/>
</dbReference>
<evidence type="ECO:0000313" key="11">
    <source>
        <dbReference type="Proteomes" id="UP000266089"/>
    </source>
</evidence>
<dbReference type="InterPro" id="IPR039420">
    <property type="entry name" value="WalR-like"/>
</dbReference>
<dbReference type="Gene3D" id="1.10.10.10">
    <property type="entry name" value="Winged helix-like DNA-binding domain superfamily/Winged helix DNA-binding domain"/>
    <property type="match status" value="1"/>
</dbReference>
<keyword evidence="2" id="KW-0902">Two-component regulatory system</keyword>
<protein>
    <submittedName>
        <fullName evidence="10">Transcriptional regulatory protein QseB</fullName>
    </submittedName>
</protein>
<feature type="domain" description="Response regulatory" evidence="8">
    <location>
        <begin position="2"/>
        <end position="116"/>
    </location>
</feature>
<evidence type="ECO:0000256" key="4">
    <source>
        <dbReference type="ARBA" id="ARBA00023125"/>
    </source>
</evidence>
<evidence type="ECO:0000256" key="2">
    <source>
        <dbReference type="ARBA" id="ARBA00023012"/>
    </source>
</evidence>